<keyword evidence="1" id="KW-0732">Signal</keyword>
<feature type="signal peptide" evidence="1">
    <location>
        <begin position="1"/>
        <end position="29"/>
    </location>
</feature>
<proteinExistence type="predicted"/>
<dbReference type="Proteomes" id="UP000714420">
    <property type="component" value="Unassembled WGS sequence"/>
</dbReference>
<name>A0ABX2AS33_9BACT</name>
<feature type="chain" id="PRO_5047544417" description="Lipoprotein" evidence="1">
    <location>
        <begin position="30"/>
        <end position="185"/>
    </location>
</feature>
<accession>A0ABX2AS33</accession>
<evidence type="ECO:0000313" key="3">
    <source>
        <dbReference type="Proteomes" id="UP000714420"/>
    </source>
</evidence>
<comment type="caution">
    <text evidence="2">The sequence shown here is derived from an EMBL/GenBank/DDBJ whole genome shotgun (WGS) entry which is preliminary data.</text>
</comment>
<keyword evidence="3" id="KW-1185">Reference proteome</keyword>
<reference evidence="2 3" key="1">
    <citation type="submission" date="2020-05" db="EMBL/GenBank/DDBJ databases">
        <title>Distinct polysaccharide utilization as determinants for interspecies competition between intestinal Prevotella spp.</title>
        <authorList>
            <person name="Galvez E.J.C."/>
            <person name="Iljazovic A."/>
            <person name="Strowig T."/>
        </authorList>
    </citation>
    <scope>NUCLEOTIDE SEQUENCE [LARGE SCALE GENOMIC DNA]</scope>
    <source>
        <strain evidence="2 3">PMUR</strain>
    </source>
</reference>
<evidence type="ECO:0000256" key="1">
    <source>
        <dbReference type="SAM" id="SignalP"/>
    </source>
</evidence>
<organism evidence="2 3">
    <name type="scientific">Xylanibacter muris</name>
    <dbReference type="NCBI Taxonomy" id="2736290"/>
    <lineage>
        <taxon>Bacteria</taxon>
        <taxon>Pseudomonadati</taxon>
        <taxon>Bacteroidota</taxon>
        <taxon>Bacteroidia</taxon>
        <taxon>Bacteroidales</taxon>
        <taxon>Prevotellaceae</taxon>
        <taxon>Xylanibacter</taxon>
    </lineage>
</organism>
<gene>
    <name evidence="2" type="ORF">HPS56_10900</name>
</gene>
<evidence type="ECO:0000313" key="2">
    <source>
        <dbReference type="EMBL" id="NPD92842.1"/>
    </source>
</evidence>
<evidence type="ECO:0008006" key="4">
    <source>
        <dbReference type="Google" id="ProtNLM"/>
    </source>
</evidence>
<protein>
    <recommendedName>
        <fullName evidence="4">Lipoprotein</fullName>
    </recommendedName>
</protein>
<dbReference type="EMBL" id="JABKKF010000011">
    <property type="protein sequence ID" value="NPD92842.1"/>
    <property type="molecule type" value="Genomic_DNA"/>
</dbReference>
<sequence length="185" mass="20609">MKTKLFNRLTMKVSLFVVLSSSVATSCSAYTNNASKRDNTTTAKDSVMRKALGDSIYTVLTEAKTVSASLKLKTKDNKNDSIVNVKVSKNDKYVLDFILSAPSNYVSNDTVYGKYVPNFSLSFNAAKGQSCVANFDFGLGKWNICDAKGKEIVRYDLPTTDVLRLANRLFPECKYFSELLNMTRK</sequence>
<dbReference type="RefSeq" id="WP_172276389.1">
    <property type="nucleotide sequence ID" value="NZ_CASGMU010000011.1"/>
</dbReference>
<dbReference type="PROSITE" id="PS51257">
    <property type="entry name" value="PROKAR_LIPOPROTEIN"/>
    <property type="match status" value="1"/>
</dbReference>